<dbReference type="GO" id="GO:0010508">
    <property type="term" value="P:positive regulation of autophagy"/>
    <property type="evidence" value="ECO:0007669"/>
    <property type="project" value="TreeGrafter"/>
</dbReference>
<feature type="domain" description="DEPDC5 C-terminal" evidence="1">
    <location>
        <begin position="3"/>
        <end position="200"/>
    </location>
</feature>
<evidence type="ECO:0000313" key="2">
    <source>
        <dbReference type="RefSeq" id="XP_028147404.1"/>
    </source>
</evidence>
<organism evidence="2">
    <name type="scientific">Diabrotica virgifera virgifera</name>
    <name type="common">western corn rootworm</name>
    <dbReference type="NCBI Taxonomy" id="50390"/>
    <lineage>
        <taxon>Eukaryota</taxon>
        <taxon>Metazoa</taxon>
        <taxon>Ecdysozoa</taxon>
        <taxon>Arthropoda</taxon>
        <taxon>Hexapoda</taxon>
        <taxon>Insecta</taxon>
        <taxon>Pterygota</taxon>
        <taxon>Neoptera</taxon>
        <taxon>Endopterygota</taxon>
        <taxon>Coleoptera</taxon>
        <taxon>Polyphaga</taxon>
        <taxon>Cucujiformia</taxon>
        <taxon>Chrysomeloidea</taxon>
        <taxon>Chrysomelidae</taxon>
        <taxon>Galerucinae</taxon>
        <taxon>Diabroticina</taxon>
        <taxon>Diabroticites</taxon>
        <taxon>Diabrotica</taxon>
    </lineage>
</organism>
<dbReference type="GO" id="GO:0005765">
    <property type="term" value="C:lysosomal membrane"/>
    <property type="evidence" value="ECO:0007669"/>
    <property type="project" value="TreeGrafter"/>
</dbReference>
<dbReference type="InParanoid" id="A0A6P7GD85"/>
<name>A0A6P7GD85_DIAVI</name>
<accession>A0A6P7GD85</accession>
<dbReference type="InterPro" id="IPR027244">
    <property type="entry name" value="IML1"/>
</dbReference>
<reference evidence="2" key="1">
    <citation type="submission" date="2025-08" db="UniProtKB">
        <authorList>
            <consortium name="RefSeq"/>
        </authorList>
    </citation>
    <scope>IDENTIFICATION</scope>
    <source>
        <tissue evidence="2">Whole insect</tissue>
    </source>
</reference>
<proteinExistence type="predicted"/>
<dbReference type="GO" id="GO:1990130">
    <property type="term" value="C:GATOR1 complex"/>
    <property type="evidence" value="ECO:0007669"/>
    <property type="project" value="TreeGrafter"/>
</dbReference>
<dbReference type="Pfam" id="PF19418">
    <property type="entry name" value="DEPDC5_CTD"/>
    <property type="match status" value="1"/>
</dbReference>
<dbReference type="PANTHER" id="PTHR13179:SF8">
    <property type="entry name" value="GATOR COMPLEX PROTEIN DEPDC5"/>
    <property type="match status" value="1"/>
</dbReference>
<protein>
    <submittedName>
        <fullName evidence="2">GATOR complex protein DEPDC5-like</fullName>
    </submittedName>
</protein>
<gene>
    <name evidence="2" type="primary">LOC114340826</name>
</gene>
<dbReference type="AlphaFoldDB" id="A0A6P7GD85"/>
<dbReference type="GO" id="GO:0034198">
    <property type="term" value="P:cellular response to amino acid starvation"/>
    <property type="evidence" value="ECO:0007669"/>
    <property type="project" value="TreeGrafter"/>
</dbReference>
<sequence length="219" mass="25009">MRLETDVAGKSDRVEWGHARYQTVFKPDQAYELVVEWLTSSGSIIFELLSGCQRKAQSCGFQLIPIPHDPLALPYSNKSDPLRGPIFIPLDIRCLEERSYPLFKEFREDTYADRMFLFQEAIVQRFGFIHCQVEHSDKASSSREHQYVHATGTIFVLISRPVSKVRSRINSSAGHTGKYSVHADVVPSPHEAYITRHVSGKNKDDYDNTTKVVIFFLSN</sequence>
<dbReference type="InterPro" id="IPR045838">
    <property type="entry name" value="DEPDC5_CTD"/>
</dbReference>
<evidence type="ECO:0000259" key="1">
    <source>
        <dbReference type="Pfam" id="PF19418"/>
    </source>
</evidence>
<dbReference type="GO" id="GO:0005096">
    <property type="term" value="F:GTPase activator activity"/>
    <property type="evidence" value="ECO:0007669"/>
    <property type="project" value="InterPro"/>
</dbReference>
<dbReference type="GO" id="GO:1904262">
    <property type="term" value="P:negative regulation of TORC1 signaling"/>
    <property type="evidence" value="ECO:0007669"/>
    <property type="project" value="TreeGrafter"/>
</dbReference>
<dbReference type="PANTHER" id="PTHR13179">
    <property type="entry name" value="DEP DOMAIN CONTAINING PROTEIN 5"/>
    <property type="match status" value="1"/>
</dbReference>
<dbReference type="RefSeq" id="XP_028147404.1">
    <property type="nucleotide sequence ID" value="XM_028291603.1"/>
</dbReference>